<dbReference type="Proteomes" id="UP000236434">
    <property type="component" value="Unassembled WGS sequence"/>
</dbReference>
<evidence type="ECO:0000313" key="2">
    <source>
        <dbReference type="Proteomes" id="UP000236434"/>
    </source>
</evidence>
<sequence length="356" mass="41185">MEGWLTFVQLKNITKLLDAFCGSVEPSFRNAYFYFDRALKIYATDGCAKLYLNVTKEFLPFDGVASVPIQYLKGIIRDKKLKDDSLVKITVEDSLISFEIQGITLNSKIEKIDSKQIETSREFTLLIKKEIGSFLNKLDFVSASANEGDIIDFFTFNDNLIFGYLSNYYKLNSIFGNIREEFHREIPFISARHIVKSLKLLKKSSILELGIDKKDIVLRIPGIFIKICSSTPSYNKNLLITKKSFVEEKAINTRELKKVLSKLYVTFSESNIAYLLLNKGNSYIYKENNNSKISFKLPYSFENQYLITIHTRKIRSILSRMSENIIVYLSPNELVLEEKKNEKRSSFLVQEFKKLT</sequence>
<dbReference type="RefSeq" id="WP_103067093.1">
    <property type="nucleotide sequence ID" value="NZ_AZRL01000016.1"/>
</dbReference>
<dbReference type="EMBL" id="AZRL01000016">
    <property type="protein sequence ID" value="PNR96159.1"/>
    <property type="molecule type" value="Genomic_DNA"/>
</dbReference>
<organism evidence="1 2">
    <name type="scientific">Petrotoga olearia DSM 13574</name>
    <dbReference type="NCBI Taxonomy" id="1122955"/>
    <lineage>
        <taxon>Bacteria</taxon>
        <taxon>Thermotogati</taxon>
        <taxon>Thermotogota</taxon>
        <taxon>Thermotogae</taxon>
        <taxon>Petrotogales</taxon>
        <taxon>Petrotogaceae</taxon>
        <taxon>Petrotoga</taxon>
    </lineage>
</organism>
<evidence type="ECO:0000313" key="1">
    <source>
        <dbReference type="EMBL" id="PNR96159.1"/>
    </source>
</evidence>
<name>A0A2K1P054_9BACT</name>
<dbReference type="AlphaFoldDB" id="A0A2K1P054"/>
<comment type="caution">
    <text evidence="1">The sequence shown here is derived from an EMBL/GenBank/DDBJ whole genome shotgun (WGS) entry which is preliminary data.</text>
</comment>
<gene>
    <name evidence="1" type="ORF">X929_05930</name>
</gene>
<reference evidence="1 2" key="1">
    <citation type="submission" date="2013-12" db="EMBL/GenBank/DDBJ databases">
        <title>Comparative genomics of Petrotoga isolates.</title>
        <authorList>
            <person name="Nesbo C.L."/>
            <person name="Charchuk R."/>
            <person name="Chow K."/>
        </authorList>
    </citation>
    <scope>NUCLEOTIDE SEQUENCE [LARGE SCALE GENOMIC DNA]</scope>
    <source>
        <strain evidence="1 2">DSM 13574</strain>
    </source>
</reference>
<dbReference type="OrthoDB" id="43930at2"/>
<protein>
    <recommendedName>
        <fullName evidence="3">DNA polymerase III subunit beta</fullName>
    </recommendedName>
</protein>
<evidence type="ECO:0008006" key="3">
    <source>
        <dbReference type="Google" id="ProtNLM"/>
    </source>
</evidence>
<proteinExistence type="predicted"/>
<accession>A0A2K1P054</accession>